<comment type="caution">
    <text evidence="2">The sequence shown here is derived from an EMBL/GenBank/DDBJ whole genome shotgun (WGS) entry which is preliminary data.</text>
</comment>
<dbReference type="RefSeq" id="XP_067924105.1">
    <property type="nucleotide sequence ID" value="XM_068063927.1"/>
</dbReference>
<feature type="region of interest" description="Disordered" evidence="1">
    <location>
        <begin position="66"/>
        <end position="89"/>
    </location>
</feature>
<feature type="compositionally biased region" description="Basic and acidic residues" evidence="1">
    <location>
        <begin position="263"/>
        <end position="283"/>
    </location>
</feature>
<dbReference type="EMBL" id="MIGC01001685">
    <property type="protein sequence ID" value="PHJ22428.1"/>
    <property type="molecule type" value="Genomic_DNA"/>
</dbReference>
<feature type="compositionally biased region" description="Gly residues" evidence="1">
    <location>
        <begin position="381"/>
        <end position="395"/>
    </location>
</feature>
<keyword evidence="3" id="KW-1185">Reference proteome</keyword>
<feature type="compositionally biased region" description="Polar residues" evidence="1">
    <location>
        <begin position="244"/>
        <end position="261"/>
    </location>
</feature>
<organism evidence="2 3">
    <name type="scientific">Cystoisospora suis</name>
    <dbReference type="NCBI Taxonomy" id="483139"/>
    <lineage>
        <taxon>Eukaryota</taxon>
        <taxon>Sar</taxon>
        <taxon>Alveolata</taxon>
        <taxon>Apicomplexa</taxon>
        <taxon>Conoidasida</taxon>
        <taxon>Coccidia</taxon>
        <taxon>Eucoccidiorida</taxon>
        <taxon>Eimeriorina</taxon>
        <taxon>Sarcocystidae</taxon>
        <taxon>Cystoisospora</taxon>
    </lineage>
</organism>
<feature type="compositionally biased region" description="Basic and acidic residues" evidence="1">
    <location>
        <begin position="472"/>
        <end position="505"/>
    </location>
</feature>
<feature type="compositionally biased region" description="Basic and acidic residues" evidence="1">
    <location>
        <begin position="316"/>
        <end position="325"/>
    </location>
</feature>
<dbReference type="Proteomes" id="UP000221165">
    <property type="component" value="Unassembled WGS sequence"/>
</dbReference>
<name>A0A2C6L373_9APIC</name>
<feature type="compositionally biased region" description="Low complexity" evidence="1">
    <location>
        <begin position="195"/>
        <end position="222"/>
    </location>
</feature>
<dbReference type="VEuPathDB" id="ToxoDB:CSUI_003732"/>
<sequence length="659" mass="71494">MATVEAQSVQYIIDPTPVDDEGILTLIELDSKHPDIITANTRIQKFVLDSANAICAEAANLERKSRQKLQEKRGGAGEKTEGHSSTSPTLEEIAGTAASVYEENRQQLADQMKQCRVLLDACNRLVFDLDNVDFSCMKVIWGDERSVRQSRKHLTQLIEKTEEEDLLFLMVFFLSSKKITDKLEAVNRFLKKVSSKLSPLPSTPSPVSSSSPSSSSSPFSSSATTDIPVSSVGKPQLDTKTESTRTNTGAGVDTASPSCLSKSDYDRREEKSEGGTKRQREERGEEEEEQQGGPGHWATAVSSGEQSGTSSARETQLGERDHSSDVSKGACLVAGNLLDGEARRDAAGGGGGIGRGRGRGDVPPGSGRGRGLLLSSRGRGRGGLAPGGRGRGTGEGPPSSDSSSDSEGGGVHSSDEREGGARVSSSSLSKTGVVLSESSQDTPRHQASGTAPTSSSSTAVEGSYPNPQTHHSRSDGASRGEKKHGREEREDDLKAKNGDDNEEKYDRWGNKRWKRKPASNVDWLLKCRTKLCELKERTVRKAVSDVFIKNRTVQETIDFMNHNFKKLQVVADKPRADITPEDRRVFMQSIESYIAGLDKACALIAKQAMNKRQLMNLHESACKIEKLQTPSELVEEMKSTISLLQTFAFMPPSRDSDSD</sequence>
<feature type="compositionally biased region" description="Low complexity" evidence="1">
    <location>
        <begin position="396"/>
        <end position="406"/>
    </location>
</feature>
<evidence type="ECO:0000313" key="2">
    <source>
        <dbReference type="EMBL" id="PHJ22428.1"/>
    </source>
</evidence>
<dbReference type="AlphaFoldDB" id="A0A2C6L373"/>
<gene>
    <name evidence="2" type="ORF">CSUI_003732</name>
</gene>
<feature type="region of interest" description="Disordered" evidence="1">
    <location>
        <begin position="195"/>
        <end position="505"/>
    </location>
</feature>
<protein>
    <submittedName>
        <fullName evidence="2">Uncharacterized protein</fullName>
    </submittedName>
</protein>
<evidence type="ECO:0000256" key="1">
    <source>
        <dbReference type="SAM" id="MobiDB-lite"/>
    </source>
</evidence>
<feature type="compositionally biased region" description="Polar residues" evidence="1">
    <location>
        <begin position="300"/>
        <end position="314"/>
    </location>
</feature>
<feature type="compositionally biased region" description="Low complexity" evidence="1">
    <location>
        <begin position="447"/>
        <end position="459"/>
    </location>
</feature>
<feature type="compositionally biased region" description="Basic and acidic residues" evidence="1">
    <location>
        <begin position="66"/>
        <end position="82"/>
    </location>
</feature>
<dbReference type="GeneID" id="94427138"/>
<feature type="compositionally biased region" description="Low complexity" evidence="1">
    <location>
        <begin position="361"/>
        <end position="377"/>
    </location>
</feature>
<proteinExistence type="predicted"/>
<dbReference type="OrthoDB" id="332179at2759"/>
<reference evidence="2 3" key="1">
    <citation type="journal article" date="2017" name="Int. J. Parasitol.">
        <title>The genome of the protozoan parasite Cystoisospora suis and a reverse vaccinology approach to identify vaccine candidates.</title>
        <authorList>
            <person name="Palmieri N."/>
            <person name="Shrestha A."/>
            <person name="Ruttkowski B."/>
            <person name="Beck T."/>
            <person name="Vogl C."/>
            <person name="Tomley F."/>
            <person name="Blake D.P."/>
            <person name="Joachim A."/>
        </authorList>
    </citation>
    <scope>NUCLEOTIDE SEQUENCE [LARGE SCALE GENOMIC DNA]</scope>
    <source>
        <strain evidence="2 3">Wien I</strain>
    </source>
</reference>
<evidence type="ECO:0000313" key="3">
    <source>
        <dbReference type="Proteomes" id="UP000221165"/>
    </source>
</evidence>
<feature type="compositionally biased region" description="Polar residues" evidence="1">
    <location>
        <begin position="423"/>
        <end position="441"/>
    </location>
</feature>
<accession>A0A2C6L373</accession>